<accession>A0A9D2SPG4</accession>
<dbReference type="Gene3D" id="3.40.50.300">
    <property type="entry name" value="P-loop containing nucleotide triphosphate hydrolases"/>
    <property type="match status" value="1"/>
</dbReference>
<reference evidence="1" key="2">
    <citation type="submission" date="2021-04" db="EMBL/GenBank/DDBJ databases">
        <authorList>
            <person name="Gilroy R."/>
        </authorList>
    </citation>
    <scope>NUCLEOTIDE SEQUENCE</scope>
    <source>
        <strain evidence="1">USAMLcec2-132</strain>
    </source>
</reference>
<gene>
    <name evidence="1" type="ORF">H9761_00370</name>
</gene>
<comment type="caution">
    <text evidence="1">The sequence shown here is derived from an EMBL/GenBank/DDBJ whole genome shotgun (WGS) entry which is preliminary data.</text>
</comment>
<dbReference type="Pfam" id="PF13189">
    <property type="entry name" value="Cytidylate_kin2"/>
    <property type="match status" value="1"/>
</dbReference>
<reference evidence="1" key="1">
    <citation type="journal article" date="2021" name="PeerJ">
        <title>Extensive microbial diversity within the chicken gut microbiome revealed by metagenomics and culture.</title>
        <authorList>
            <person name="Gilroy R."/>
            <person name="Ravi A."/>
            <person name="Getino M."/>
            <person name="Pursley I."/>
            <person name="Horton D.L."/>
            <person name="Alikhan N.F."/>
            <person name="Baker D."/>
            <person name="Gharbi K."/>
            <person name="Hall N."/>
            <person name="Watson M."/>
            <person name="Adriaenssens E.M."/>
            <person name="Foster-Nyarko E."/>
            <person name="Jarju S."/>
            <person name="Secka A."/>
            <person name="Antonio M."/>
            <person name="Oren A."/>
            <person name="Chaudhuri R.R."/>
            <person name="La Ragione R."/>
            <person name="Hildebrand F."/>
            <person name="Pallen M.J."/>
        </authorList>
    </citation>
    <scope>NUCLEOTIDE SEQUENCE</scope>
    <source>
        <strain evidence="1">USAMLcec2-132</strain>
    </source>
</reference>
<name>A0A9D2SPG4_9FIRM</name>
<protein>
    <submittedName>
        <fullName evidence="1">Cytidylate kinase-like family protein</fullName>
    </submittedName>
</protein>
<keyword evidence="1" id="KW-0418">Kinase</keyword>
<sequence length="198" mass="23273">MEKRLILSVGREFGSGGHVIAEALARRFELDLYDNNLLEHIAEEKSVGGDTLKKYDERPKIRLFSRTVRGYSNSIQENIANMQFDYLKKMAEEGKSFVVVGRCSEIMLKEYEGFISIFVLGDREVKRERIMRLYRLSAEEAEHTMSRRDWERKSYHNYYCKEKWGDSRNYDLSVNSSKLGIDRTVDLLETYVRARMEG</sequence>
<organism evidence="1 2">
    <name type="scientific">Candidatus Eisenbergiella merdavium</name>
    <dbReference type="NCBI Taxonomy" id="2838551"/>
    <lineage>
        <taxon>Bacteria</taxon>
        <taxon>Bacillati</taxon>
        <taxon>Bacillota</taxon>
        <taxon>Clostridia</taxon>
        <taxon>Lachnospirales</taxon>
        <taxon>Lachnospiraceae</taxon>
        <taxon>Eisenbergiella</taxon>
    </lineage>
</organism>
<dbReference type="EMBL" id="DWWS01000004">
    <property type="protein sequence ID" value="HJC22141.1"/>
    <property type="molecule type" value="Genomic_DNA"/>
</dbReference>
<dbReference type="GO" id="GO:0016301">
    <property type="term" value="F:kinase activity"/>
    <property type="evidence" value="ECO:0007669"/>
    <property type="project" value="UniProtKB-KW"/>
</dbReference>
<evidence type="ECO:0000313" key="1">
    <source>
        <dbReference type="EMBL" id="HJC22141.1"/>
    </source>
</evidence>
<dbReference type="InterPro" id="IPR027417">
    <property type="entry name" value="P-loop_NTPase"/>
</dbReference>
<evidence type="ECO:0000313" key="2">
    <source>
        <dbReference type="Proteomes" id="UP000823891"/>
    </source>
</evidence>
<dbReference type="Proteomes" id="UP000823891">
    <property type="component" value="Unassembled WGS sequence"/>
</dbReference>
<dbReference type="AlphaFoldDB" id="A0A9D2SPG4"/>
<keyword evidence="1" id="KW-0808">Transferase</keyword>
<proteinExistence type="predicted"/>